<evidence type="ECO:0000256" key="3">
    <source>
        <dbReference type="ARBA" id="ARBA00022691"/>
    </source>
</evidence>
<keyword evidence="3 4" id="KW-0949">S-adenosyl-L-methionine</keyword>
<feature type="binding site" evidence="4">
    <location>
        <position position="395"/>
    </location>
    <ligand>
        <name>S-adenosyl-L-methionine</name>
        <dbReference type="ChEBI" id="CHEBI:59789"/>
    </ligand>
</feature>
<keyword evidence="2 4" id="KW-0808">Transferase</keyword>
<keyword evidence="1 4" id="KW-0489">Methyltransferase</keyword>
<protein>
    <submittedName>
        <fullName evidence="6">23S rRNA (Uracil(1939)-C(5))-methyltransferase RlmD</fullName>
        <ecNumber evidence="6">2.1.1.190</ecNumber>
    </submittedName>
</protein>
<dbReference type="Pfam" id="PF05958">
    <property type="entry name" value="tRNA_U5-meth_tr"/>
    <property type="match status" value="1"/>
</dbReference>
<dbReference type="PROSITE" id="PS01231">
    <property type="entry name" value="TRMA_2"/>
    <property type="match status" value="1"/>
</dbReference>
<dbReference type="PROSITE" id="PS51687">
    <property type="entry name" value="SAM_MT_RNA_M5U"/>
    <property type="match status" value="1"/>
</dbReference>
<evidence type="ECO:0000313" key="6">
    <source>
        <dbReference type="EMBL" id="QNN61461.1"/>
    </source>
</evidence>
<feature type="binding site" evidence="4">
    <location>
        <position position="297"/>
    </location>
    <ligand>
        <name>S-adenosyl-L-methionine</name>
        <dbReference type="ChEBI" id="CHEBI:59789"/>
    </ligand>
</feature>
<dbReference type="InterPro" id="IPR029063">
    <property type="entry name" value="SAM-dependent_MTases_sf"/>
</dbReference>
<dbReference type="NCBIfam" id="TIGR00479">
    <property type="entry name" value="rumA"/>
    <property type="match status" value="1"/>
</dbReference>
<dbReference type="SUPFAM" id="SSF53335">
    <property type="entry name" value="S-adenosyl-L-methionine-dependent methyltransferases"/>
    <property type="match status" value="1"/>
</dbReference>
<feature type="active site" evidence="5">
    <location>
        <position position="422"/>
    </location>
</feature>
<evidence type="ECO:0000256" key="2">
    <source>
        <dbReference type="ARBA" id="ARBA00022679"/>
    </source>
</evidence>
<feature type="binding site" evidence="4">
    <location>
        <position position="326"/>
    </location>
    <ligand>
        <name>S-adenosyl-L-methionine</name>
        <dbReference type="ChEBI" id="CHEBI:59789"/>
    </ligand>
</feature>
<sequence>MNRNTCPTEVLEVTIDTIEENGYGYAKYTHAPTTGSQGKRLNLFIKNVVPGDVVKVTVPNAQGRRKATLSYDELLKPGPTRNLDISTDESVSGGAPLQYMKYENQLEFKENMVKHHLENNGFDTSVVKPIIGMENPYRYRNKMELTFGPNGELGMTQQGNFRKVIDLQDSLLMPEIMVDVKNVVSEWQEKYKLSGYNKETEEGLLRNLMMRMSFTTDELMLVFYATQSPAAYEEEVRDLVDLLTTKFDNLVSLQWIEHAEAVERIQADAIHILHGRDYLVDVLNGFKYRIWPDTFFQANPVQAEKLVELALEMAEVNDQMKMLDLFCGVGTFSLPFAKNSKALAGIEIVDKSIESARRNAKDNGLENTYFMTSDARSGLPKLKEEWGHPDILLLDPPRSGAGGKVMRSIGRFATDKIIYVSCAPRSLAEDLVWLKEFGYNIVTVQPVDQFPHTAHVETVVLLSKNNM</sequence>
<evidence type="ECO:0000256" key="4">
    <source>
        <dbReference type="PROSITE-ProRule" id="PRU01024"/>
    </source>
</evidence>
<reference evidence="6 7" key="1">
    <citation type="submission" date="2020-08" db="EMBL/GenBank/DDBJ databases">
        <title>Genome sequence of Erysipelothrix inopinata DSM 15511T.</title>
        <authorList>
            <person name="Hyun D.-W."/>
            <person name="Bae J.-W."/>
        </authorList>
    </citation>
    <scope>NUCLEOTIDE SEQUENCE [LARGE SCALE GENOMIC DNA]</scope>
    <source>
        <strain evidence="6 7">DSM 15511</strain>
    </source>
</reference>
<dbReference type="KEGG" id="eio:H9L01_03615"/>
<feature type="binding site" evidence="4">
    <location>
        <position position="347"/>
    </location>
    <ligand>
        <name>S-adenosyl-L-methionine</name>
        <dbReference type="ChEBI" id="CHEBI:59789"/>
    </ligand>
</feature>
<keyword evidence="7" id="KW-1185">Reference proteome</keyword>
<comment type="similarity">
    <text evidence="4">Belongs to the class I-like SAM-binding methyltransferase superfamily. RNA M5U methyltransferase family.</text>
</comment>
<evidence type="ECO:0000256" key="1">
    <source>
        <dbReference type="ARBA" id="ARBA00022603"/>
    </source>
</evidence>
<dbReference type="Gene3D" id="3.40.50.150">
    <property type="entry name" value="Vaccinia Virus protein VP39"/>
    <property type="match status" value="1"/>
</dbReference>
<dbReference type="InterPro" id="IPR030391">
    <property type="entry name" value="MeTrfase_TrmA_CS"/>
</dbReference>
<dbReference type="PROSITE" id="PS01230">
    <property type="entry name" value="TRMA_1"/>
    <property type="match status" value="1"/>
</dbReference>
<dbReference type="InterPro" id="IPR030390">
    <property type="entry name" value="MeTrfase_TrmA_AS"/>
</dbReference>
<evidence type="ECO:0000256" key="5">
    <source>
        <dbReference type="PROSITE-ProRule" id="PRU10015"/>
    </source>
</evidence>
<dbReference type="PANTHER" id="PTHR11061">
    <property type="entry name" value="RNA M5U METHYLTRANSFERASE"/>
    <property type="match status" value="1"/>
</dbReference>
<dbReference type="GO" id="GO:0070041">
    <property type="term" value="F:rRNA (uridine-C5-)-methyltransferase activity"/>
    <property type="evidence" value="ECO:0007669"/>
    <property type="project" value="TreeGrafter"/>
</dbReference>
<dbReference type="CDD" id="cd02440">
    <property type="entry name" value="AdoMet_MTases"/>
    <property type="match status" value="1"/>
</dbReference>
<dbReference type="AlphaFoldDB" id="A0A7G9S0T6"/>
<evidence type="ECO:0000313" key="7">
    <source>
        <dbReference type="Proteomes" id="UP000515928"/>
    </source>
</evidence>
<dbReference type="FunFam" id="3.40.50.150:FF:000009">
    <property type="entry name" value="23S rRNA (Uracil(1939)-C(5))-methyltransferase RlmD"/>
    <property type="match status" value="1"/>
</dbReference>
<dbReference type="InterPro" id="IPR010280">
    <property type="entry name" value="U5_MeTrfase_fam"/>
</dbReference>
<dbReference type="RefSeq" id="WP_187534662.1">
    <property type="nucleotide sequence ID" value="NZ_CBCSHU010000028.1"/>
</dbReference>
<dbReference type="Proteomes" id="UP000515928">
    <property type="component" value="Chromosome"/>
</dbReference>
<gene>
    <name evidence="6" type="primary">rlmD</name>
    <name evidence="6" type="ORF">H9L01_03615</name>
</gene>
<feature type="active site" description="Nucleophile" evidence="4">
    <location>
        <position position="422"/>
    </location>
</feature>
<organism evidence="6 7">
    <name type="scientific">Erysipelothrix inopinata</name>
    <dbReference type="NCBI Taxonomy" id="225084"/>
    <lineage>
        <taxon>Bacteria</taxon>
        <taxon>Bacillati</taxon>
        <taxon>Bacillota</taxon>
        <taxon>Erysipelotrichia</taxon>
        <taxon>Erysipelotrichales</taxon>
        <taxon>Erysipelotrichaceae</taxon>
        <taxon>Erysipelothrix</taxon>
    </lineage>
</organism>
<dbReference type="Gene3D" id="2.40.50.1070">
    <property type="match status" value="1"/>
</dbReference>
<dbReference type="GO" id="GO:0070475">
    <property type="term" value="P:rRNA base methylation"/>
    <property type="evidence" value="ECO:0007669"/>
    <property type="project" value="TreeGrafter"/>
</dbReference>
<dbReference type="EMBL" id="CP060715">
    <property type="protein sequence ID" value="QNN61461.1"/>
    <property type="molecule type" value="Genomic_DNA"/>
</dbReference>
<dbReference type="EC" id="2.1.1.190" evidence="6"/>
<accession>A0A7G9S0T6</accession>
<name>A0A7G9S0T6_9FIRM</name>
<dbReference type="PANTHER" id="PTHR11061:SF30">
    <property type="entry name" value="TRNA (URACIL(54)-C(5))-METHYLTRANSFERASE"/>
    <property type="match status" value="1"/>
</dbReference>
<proteinExistence type="inferred from homology"/>